<organism evidence="1 2">
    <name type="scientific">Curvularia clavata</name>
    <dbReference type="NCBI Taxonomy" id="95742"/>
    <lineage>
        <taxon>Eukaryota</taxon>
        <taxon>Fungi</taxon>
        <taxon>Dikarya</taxon>
        <taxon>Ascomycota</taxon>
        <taxon>Pezizomycotina</taxon>
        <taxon>Dothideomycetes</taxon>
        <taxon>Pleosporomycetidae</taxon>
        <taxon>Pleosporales</taxon>
        <taxon>Pleosporineae</taxon>
        <taxon>Pleosporaceae</taxon>
        <taxon>Curvularia</taxon>
    </lineage>
</organism>
<dbReference type="EMBL" id="CP089276">
    <property type="protein sequence ID" value="USP76795.1"/>
    <property type="molecule type" value="Genomic_DNA"/>
</dbReference>
<name>A0A9Q9DS89_CURCL</name>
<sequence length="136" mass="15744">MDVNPTALVPEDRRSPYHRERVFYARTLPGLFLMAALDALQPNGRCDTGYQHVVDYIPTKQKIAFLTSSIKYSQFSRLCRSWLYIQHLQANIQKQSLKTFFALIHDLRYIADNGSLEVTVKLEINDGESQGCDQWF</sequence>
<evidence type="ECO:0000313" key="1">
    <source>
        <dbReference type="EMBL" id="USP76795.1"/>
    </source>
</evidence>
<accession>A0A9Q9DS89</accession>
<gene>
    <name evidence="1" type="ORF">yc1106_04069</name>
</gene>
<reference evidence="1" key="1">
    <citation type="submission" date="2021-12" db="EMBL/GenBank/DDBJ databases">
        <title>Curvularia clavata genome.</title>
        <authorList>
            <person name="Cao Y."/>
        </authorList>
    </citation>
    <scope>NUCLEOTIDE SEQUENCE</scope>
    <source>
        <strain evidence="1">Yc1106</strain>
    </source>
</reference>
<dbReference type="OrthoDB" id="10651945at2759"/>
<dbReference type="VEuPathDB" id="FungiDB:yc1106_04069"/>
<evidence type="ECO:0000313" key="2">
    <source>
        <dbReference type="Proteomes" id="UP001056012"/>
    </source>
</evidence>
<proteinExistence type="predicted"/>
<dbReference type="Proteomes" id="UP001056012">
    <property type="component" value="Chromosome 3"/>
</dbReference>
<dbReference type="AlphaFoldDB" id="A0A9Q9DS89"/>
<keyword evidence="2" id="KW-1185">Reference proteome</keyword>
<protein>
    <submittedName>
        <fullName evidence="1">Uncharacterized protein</fullName>
    </submittedName>
</protein>